<keyword evidence="3" id="KW-1185">Reference proteome</keyword>
<proteinExistence type="predicted"/>
<dbReference type="Proteomes" id="UP001500724">
    <property type="component" value="Unassembled WGS sequence"/>
</dbReference>
<sequence length="106" mass="10970">MAAMTATIPRKTGLILRSLWRVAAVVMGLPGLSGTHGTGGGTARPYRAQRENVSRGPPVPSESGAGPTPCAGAAACPRPPPGRRPRGCPRPLTQLLHFLSTVRGPR</sequence>
<evidence type="ECO:0000313" key="2">
    <source>
        <dbReference type="EMBL" id="GAA0646376.1"/>
    </source>
</evidence>
<name>A0ABP3SR66_9ACTN</name>
<evidence type="ECO:0008006" key="4">
    <source>
        <dbReference type="Google" id="ProtNLM"/>
    </source>
</evidence>
<protein>
    <recommendedName>
        <fullName evidence="4">Secreted protein</fullName>
    </recommendedName>
</protein>
<reference evidence="3" key="1">
    <citation type="journal article" date="2019" name="Int. J. Syst. Evol. Microbiol.">
        <title>The Global Catalogue of Microorganisms (GCM) 10K type strain sequencing project: providing services to taxonomists for standard genome sequencing and annotation.</title>
        <authorList>
            <consortium name="The Broad Institute Genomics Platform"/>
            <consortium name="The Broad Institute Genome Sequencing Center for Infectious Disease"/>
            <person name="Wu L."/>
            <person name="Ma J."/>
        </authorList>
    </citation>
    <scope>NUCLEOTIDE SEQUENCE [LARGE SCALE GENOMIC DNA]</scope>
    <source>
        <strain evidence="3">JCM 10367</strain>
    </source>
</reference>
<dbReference type="EMBL" id="BAAAGU010000022">
    <property type="protein sequence ID" value="GAA0646376.1"/>
    <property type="molecule type" value="Genomic_DNA"/>
</dbReference>
<accession>A0ABP3SR66</accession>
<comment type="caution">
    <text evidence="2">The sequence shown here is derived from an EMBL/GenBank/DDBJ whole genome shotgun (WGS) entry which is preliminary data.</text>
</comment>
<evidence type="ECO:0000313" key="3">
    <source>
        <dbReference type="Proteomes" id="UP001500724"/>
    </source>
</evidence>
<feature type="region of interest" description="Disordered" evidence="1">
    <location>
        <begin position="50"/>
        <end position="91"/>
    </location>
</feature>
<organism evidence="2 3">
    <name type="scientific">Streptomyces thermocarboxydovorans</name>
    <dbReference type="NCBI Taxonomy" id="59298"/>
    <lineage>
        <taxon>Bacteria</taxon>
        <taxon>Bacillati</taxon>
        <taxon>Actinomycetota</taxon>
        <taxon>Actinomycetes</taxon>
        <taxon>Kitasatosporales</taxon>
        <taxon>Streptomycetaceae</taxon>
        <taxon>Streptomyces</taxon>
    </lineage>
</organism>
<gene>
    <name evidence="2" type="ORF">GCM10009535_24990</name>
</gene>
<evidence type="ECO:0000256" key="1">
    <source>
        <dbReference type="SAM" id="MobiDB-lite"/>
    </source>
</evidence>
<feature type="compositionally biased region" description="Low complexity" evidence="1">
    <location>
        <begin position="64"/>
        <end position="76"/>
    </location>
</feature>